<dbReference type="PANTHER" id="PTHR39203:SF1">
    <property type="entry name" value="CYTOPLASMIC PROTEIN"/>
    <property type="match status" value="1"/>
</dbReference>
<dbReference type="AlphaFoldDB" id="A0A151A4D5"/>
<evidence type="ECO:0000313" key="4">
    <source>
        <dbReference type="Proteomes" id="UP000075418"/>
    </source>
</evidence>
<evidence type="ECO:0000259" key="1">
    <source>
        <dbReference type="SMART" id="SM01022"/>
    </source>
</evidence>
<accession>A0A151A4D5</accession>
<dbReference type="InterPro" id="IPR007374">
    <property type="entry name" value="ASCH_domain"/>
</dbReference>
<dbReference type="SMART" id="SM01022">
    <property type="entry name" value="ASCH"/>
    <property type="match status" value="1"/>
</dbReference>
<dbReference type="Proteomes" id="UP000075418">
    <property type="component" value="Unassembled WGS sequence"/>
</dbReference>
<reference evidence="3 4" key="1">
    <citation type="submission" date="2016-02" db="EMBL/GenBank/DDBJ databases">
        <title>Draft genome sequence of hydrocarbon degrading Staphylococcus saprophyticus Strain CNV2, isolated from crude-oil contaminated soil from Noonmati Oil Refinery, Guwahati, Assam, India.</title>
        <authorList>
            <person name="Mukherjee A."/>
            <person name="Chettri B."/>
            <person name="Langpoklakpam J."/>
            <person name="Singh A.K."/>
            <person name="Chattopadhyay D.J."/>
        </authorList>
    </citation>
    <scope>NUCLEOTIDE SEQUENCE [LARGE SCALE GENOMIC DNA]</scope>
    <source>
        <strain evidence="3 4">CNV2</strain>
    </source>
</reference>
<dbReference type="Proteomes" id="UP000321040">
    <property type="component" value="Unassembled WGS sequence"/>
</dbReference>
<gene>
    <name evidence="3" type="ORF">A0131_04345</name>
    <name evidence="2" type="ORF">SKL01_11460</name>
</gene>
<comment type="caution">
    <text evidence="3">The sequence shown here is derived from an EMBL/GenBank/DDBJ whole genome shotgun (WGS) entry which is preliminary data.</text>
</comment>
<dbReference type="PIRSF" id="PIRSF021320">
    <property type="entry name" value="DUF984"/>
    <property type="match status" value="1"/>
</dbReference>
<dbReference type="Gene3D" id="3.10.400.10">
    <property type="entry name" value="Sulfate adenylyltransferase"/>
    <property type="match status" value="1"/>
</dbReference>
<evidence type="ECO:0000313" key="3">
    <source>
        <dbReference type="EMBL" id="KYH14030.1"/>
    </source>
</evidence>
<proteinExistence type="predicted"/>
<dbReference type="InterPro" id="IPR015947">
    <property type="entry name" value="PUA-like_sf"/>
</dbReference>
<evidence type="ECO:0000313" key="2">
    <source>
        <dbReference type="EMBL" id="GEP81968.1"/>
    </source>
</evidence>
<keyword evidence="5" id="KW-1185">Reference proteome</keyword>
<sequence length="149" mass="17384">MSIEAFWNEFITKYPEYKDANYTAWAFGVDQDLLADLVCRGIKTSTTSAYSLYELDNEPLPQTEELSIVLNSKEQPICVIQTTELYATKFKNVTETHAYNEGEGDRSLAYWRKAHLEFFNEEFKEHNLTFSEEEIMLCETFKCLFVKGK</sequence>
<feature type="domain" description="ASCH" evidence="1">
    <location>
        <begin position="25"/>
        <end position="145"/>
    </location>
</feature>
<dbReference type="PANTHER" id="PTHR39203">
    <property type="entry name" value="CYTOPLASMIC PROTEIN-RELATED"/>
    <property type="match status" value="1"/>
</dbReference>
<dbReference type="RefSeq" id="WP_061854253.1">
    <property type="nucleotide sequence ID" value="NZ_BKAQ01000008.1"/>
</dbReference>
<accession>A0A2T4R982</accession>
<reference evidence="2 5" key="2">
    <citation type="submission" date="2019-07" db="EMBL/GenBank/DDBJ databases">
        <title>Whole genome shotgun sequence of Staphylococcus kloosii NBRC 109624.</title>
        <authorList>
            <person name="Hosoyama A."/>
            <person name="Uohara A."/>
            <person name="Ohji S."/>
            <person name="Ichikawa N."/>
        </authorList>
    </citation>
    <scope>NUCLEOTIDE SEQUENCE [LARGE SCALE GENOMIC DNA]</scope>
    <source>
        <strain evidence="2 5">NBRC 109624</strain>
    </source>
</reference>
<dbReference type="Pfam" id="PF04266">
    <property type="entry name" value="ASCH"/>
    <property type="match status" value="1"/>
</dbReference>
<evidence type="ECO:0000313" key="5">
    <source>
        <dbReference type="Proteomes" id="UP000321040"/>
    </source>
</evidence>
<dbReference type="EMBL" id="LUGM01000002">
    <property type="protein sequence ID" value="KYH14030.1"/>
    <property type="molecule type" value="Genomic_DNA"/>
</dbReference>
<organism evidence="3 4">
    <name type="scientific">Staphylococcus kloosii</name>
    <dbReference type="NCBI Taxonomy" id="29384"/>
    <lineage>
        <taxon>Bacteria</taxon>
        <taxon>Bacillati</taxon>
        <taxon>Bacillota</taxon>
        <taxon>Bacilli</taxon>
        <taxon>Bacillales</taxon>
        <taxon>Staphylococcaceae</taxon>
        <taxon>Staphylococcus</taxon>
    </lineage>
</organism>
<dbReference type="SUPFAM" id="SSF88697">
    <property type="entry name" value="PUA domain-like"/>
    <property type="match status" value="1"/>
</dbReference>
<dbReference type="EMBL" id="BKAQ01000008">
    <property type="protein sequence ID" value="GEP81968.1"/>
    <property type="molecule type" value="Genomic_DNA"/>
</dbReference>
<dbReference type="InterPro" id="IPR009326">
    <property type="entry name" value="DUF984"/>
</dbReference>
<dbReference type="KEGG" id="skl:C7J89_00805"/>
<name>A0A151A4D5_9STAP</name>
<dbReference type="OrthoDB" id="9807542at2"/>
<dbReference type="CDD" id="cd06553">
    <property type="entry name" value="ASCH_Ef3133_like"/>
    <property type="match status" value="1"/>
</dbReference>
<protein>
    <submittedName>
        <fullName evidence="3">RNA-binding protein</fullName>
    </submittedName>
</protein>
<dbReference type="GeneID" id="69903864"/>